<dbReference type="Pfam" id="PF02291">
    <property type="entry name" value="TFIID-31kDa"/>
    <property type="match status" value="1"/>
</dbReference>
<dbReference type="InterPro" id="IPR009072">
    <property type="entry name" value="Histone-fold"/>
</dbReference>
<dbReference type="EMBL" id="LNIX01000002">
    <property type="protein sequence ID" value="OXA59689.1"/>
    <property type="molecule type" value="Genomic_DNA"/>
</dbReference>
<reference evidence="7 8" key="1">
    <citation type="submission" date="2015-12" db="EMBL/GenBank/DDBJ databases">
        <title>The genome of Folsomia candida.</title>
        <authorList>
            <person name="Faddeeva A."/>
            <person name="Derks M.F."/>
            <person name="Anvar Y."/>
            <person name="Smit S."/>
            <person name="Van Straalen N."/>
            <person name="Roelofs D."/>
        </authorList>
    </citation>
    <scope>NUCLEOTIDE SEQUENCE [LARGE SCALE GENOMIC DNA]</scope>
    <source>
        <strain evidence="7 8">VU population</strain>
        <tissue evidence="7">Whole body</tissue>
    </source>
</reference>
<keyword evidence="7" id="KW-0648">Protein biosynthesis</keyword>
<dbReference type="CDD" id="cd07979">
    <property type="entry name" value="HFD_TAF9"/>
    <property type="match status" value="1"/>
</dbReference>
<feature type="compositionally biased region" description="Polar residues" evidence="6">
    <location>
        <begin position="186"/>
        <end position="195"/>
    </location>
</feature>
<sequence>MASSNPGPGAAGHSTTTKQLPRDAIVMQSLLKEMGVTLHEPRVINQMLDFVYRYVTNVVEEARVYSTYAKKKSIDIDDIKLAVKMTTNKSFTTIPPREMLLELAKNKNSQPLPLLKSTSGLRLPPDRFCLTQPNYHLEFYKKAVASSNSHPPSANVRLPGSSVFKTPQNPGRIISGVNPPLIQYGTPSSLSSHLQTAGVKRKLTDDDAWTTP</sequence>
<evidence type="ECO:0000313" key="7">
    <source>
        <dbReference type="EMBL" id="OXA59689.1"/>
    </source>
</evidence>
<proteinExistence type="inferred from homology"/>
<dbReference type="GO" id="GO:0051123">
    <property type="term" value="P:RNA polymerase II preinitiation complex assembly"/>
    <property type="evidence" value="ECO:0007669"/>
    <property type="project" value="TreeGrafter"/>
</dbReference>
<dbReference type="PANTHER" id="PTHR48068">
    <property type="entry name" value="TAF9 RNA POLYMERASE II, TATA BOX-BINDING PROTEIN (TBP)-ASSOCIATED FACTOR"/>
    <property type="match status" value="1"/>
</dbReference>
<dbReference type="GO" id="GO:0016251">
    <property type="term" value="F:RNA polymerase II general transcription initiation factor activity"/>
    <property type="evidence" value="ECO:0007669"/>
    <property type="project" value="TreeGrafter"/>
</dbReference>
<evidence type="ECO:0000256" key="5">
    <source>
        <dbReference type="ARBA" id="ARBA00023242"/>
    </source>
</evidence>
<evidence type="ECO:0000256" key="4">
    <source>
        <dbReference type="ARBA" id="ARBA00023163"/>
    </source>
</evidence>
<dbReference type="OMA" id="TIPPREM"/>
<dbReference type="InterPro" id="IPR003162">
    <property type="entry name" value="TFIID-31"/>
</dbReference>
<accession>A0A226EQB8</accession>
<dbReference type="InterPro" id="IPR051431">
    <property type="entry name" value="TFIID_subunit_9"/>
</dbReference>
<dbReference type="AlphaFoldDB" id="A0A226EQB8"/>
<dbReference type="GO" id="GO:0005669">
    <property type="term" value="C:transcription factor TFIID complex"/>
    <property type="evidence" value="ECO:0007669"/>
    <property type="project" value="TreeGrafter"/>
</dbReference>
<feature type="region of interest" description="Disordered" evidence="6">
    <location>
        <begin position="186"/>
        <end position="212"/>
    </location>
</feature>
<evidence type="ECO:0000256" key="2">
    <source>
        <dbReference type="ARBA" id="ARBA00007646"/>
    </source>
</evidence>
<dbReference type="Gene3D" id="1.10.20.10">
    <property type="entry name" value="Histone, subunit A"/>
    <property type="match status" value="1"/>
</dbReference>
<keyword evidence="3" id="KW-0805">Transcription regulation</keyword>
<comment type="subcellular location">
    <subcellularLocation>
        <location evidence="1">Nucleus</location>
    </subcellularLocation>
</comment>
<name>A0A226EQB8_FOLCA</name>
<evidence type="ECO:0000313" key="8">
    <source>
        <dbReference type="Proteomes" id="UP000198287"/>
    </source>
</evidence>
<evidence type="ECO:0000256" key="1">
    <source>
        <dbReference type="ARBA" id="ARBA00004123"/>
    </source>
</evidence>
<dbReference type="SUPFAM" id="SSF47113">
    <property type="entry name" value="Histone-fold"/>
    <property type="match status" value="1"/>
</dbReference>
<keyword evidence="5" id="KW-0539">Nucleus</keyword>
<dbReference type="STRING" id="158441.A0A226EQB8"/>
<comment type="caution">
    <text evidence="7">The sequence shown here is derived from an EMBL/GenBank/DDBJ whole genome shotgun (WGS) entry which is preliminary data.</text>
</comment>
<keyword evidence="7" id="KW-0396">Initiation factor</keyword>
<dbReference type="Proteomes" id="UP000198287">
    <property type="component" value="Unassembled WGS sequence"/>
</dbReference>
<organism evidence="7 8">
    <name type="scientific">Folsomia candida</name>
    <name type="common">Springtail</name>
    <dbReference type="NCBI Taxonomy" id="158441"/>
    <lineage>
        <taxon>Eukaryota</taxon>
        <taxon>Metazoa</taxon>
        <taxon>Ecdysozoa</taxon>
        <taxon>Arthropoda</taxon>
        <taxon>Hexapoda</taxon>
        <taxon>Collembola</taxon>
        <taxon>Entomobryomorpha</taxon>
        <taxon>Isotomoidea</taxon>
        <taxon>Isotomidae</taxon>
        <taxon>Proisotominae</taxon>
        <taxon>Folsomia</taxon>
    </lineage>
</organism>
<dbReference type="OrthoDB" id="341924at2759"/>
<evidence type="ECO:0000256" key="3">
    <source>
        <dbReference type="ARBA" id="ARBA00023015"/>
    </source>
</evidence>
<gene>
    <name evidence="7" type="ORF">Fcan01_04575</name>
</gene>
<keyword evidence="4" id="KW-0804">Transcription</keyword>
<dbReference type="GO" id="GO:0046982">
    <property type="term" value="F:protein heterodimerization activity"/>
    <property type="evidence" value="ECO:0007669"/>
    <property type="project" value="InterPro"/>
</dbReference>
<protein>
    <submittedName>
        <fullName evidence="7">Transcription initiation factor TFIID subunit 9</fullName>
    </submittedName>
</protein>
<dbReference type="GO" id="GO:0000124">
    <property type="term" value="C:SAGA complex"/>
    <property type="evidence" value="ECO:0007669"/>
    <property type="project" value="TreeGrafter"/>
</dbReference>
<dbReference type="GO" id="GO:0003713">
    <property type="term" value="F:transcription coactivator activity"/>
    <property type="evidence" value="ECO:0007669"/>
    <property type="project" value="TreeGrafter"/>
</dbReference>
<evidence type="ECO:0000256" key="6">
    <source>
        <dbReference type="SAM" id="MobiDB-lite"/>
    </source>
</evidence>
<dbReference type="PANTHER" id="PTHR48068:SF4">
    <property type="entry name" value="TATA-BOX BINDING PROTEIN ASSOCIATED FACTOR 9"/>
    <property type="match status" value="1"/>
</dbReference>
<dbReference type="GO" id="GO:0003743">
    <property type="term" value="F:translation initiation factor activity"/>
    <property type="evidence" value="ECO:0007669"/>
    <property type="project" value="UniProtKB-KW"/>
</dbReference>
<keyword evidence="8" id="KW-1185">Reference proteome</keyword>
<comment type="similarity">
    <text evidence="2">Belongs to the TAF9 family.</text>
</comment>
<dbReference type="FunFam" id="1.10.20.10:FF:000018">
    <property type="entry name" value="Transcription initiation factor TFIID subunit 9"/>
    <property type="match status" value="1"/>
</dbReference>